<feature type="transmembrane region" description="Helical" evidence="1">
    <location>
        <begin position="92"/>
        <end position="109"/>
    </location>
</feature>
<dbReference type="Gene3D" id="1.25.40.10">
    <property type="entry name" value="Tetratricopeptide repeat domain"/>
    <property type="match status" value="2"/>
</dbReference>
<evidence type="ECO:0008006" key="4">
    <source>
        <dbReference type="Google" id="ProtNLM"/>
    </source>
</evidence>
<feature type="transmembrane region" description="Helical" evidence="1">
    <location>
        <begin position="43"/>
        <end position="65"/>
    </location>
</feature>
<dbReference type="InterPro" id="IPR019734">
    <property type="entry name" value="TPR_rpt"/>
</dbReference>
<feature type="transmembrane region" description="Helical" evidence="1">
    <location>
        <begin position="12"/>
        <end position="31"/>
    </location>
</feature>
<keyword evidence="3" id="KW-1185">Reference proteome</keyword>
<sequence length="603" mass="65831">MNLIAELRRRNVLRAATFYAAAAWLLMQVATQVLPYFGIDTAVLRWFVLALVAGFPLAMLVAWFYEWTPDGLKREHEVAPEDSITVETGRKLNTWIIGVLSLIVVFLLVDTFMPRGDADAGMDKSIAVLPFIDSDNDGKEQYFSDGLSENLIIALTQFSGLKVISRNSSFQFRGNRPDSAAIGRKLGVAYLLEGSVRRAGGQVSINIELIKARDGDTLWSQRYQRPYLGLFALQEEITTAVATALQAELVSIPGAVPQSDHPPSGNLGAYNAYLQGEFYFQRRSEADYRKAIDAYEAAVRLDPNYALAYAGLTRAQTDLAGYYQSGNAALVAYAKARTASATALRLGPQLARVHAARGYLVLNADMDFATAETELRKALALAPNSSDVQSQLGLLLATLGHLNQAIALTRRSIESDPLYSEGYTLLAAFQSGLGQLDAAEQAIRKSIELQPGAGFERVQLAMIAIQRDDEVAATAAVNQVNDEGGWLQIAQAFVTQIGHDRNAADAALQHLIDTQADISAFQIAETYALRQQPDKVFEWLNTAYANRDPGINRIWFDPFILRYKADPRFIAFCRKVGLPETGEGVMVASLGGRPAAVGKAVAP</sequence>
<dbReference type="PANTHER" id="PTHR12558:SF13">
    <property type="entry name" value="CELL DIVISION CYCLE PROTEIN 27 HOMOLOG"/>
    <property type="match status" value="1"/>
</dbReference>
<keyword evidence="1" id="KW-0472">Membrane</keyword>
<organism evidence="2 3">
    <name type="scientific">Thermomonas beijingensis</name>
    <dbReference type="NCBI Taxonomy" id="2872701"/>
    <lineage>
        <taxon>Bacteria</taxon>
        <taxon>Pseudomonadati</taxon>
        <taxon>Pseudomonadota</taxon>
        <taxon>Gammaproteobacteria</taxon>
        <taxon>Lysobacterales</taxon>
        <taxon>Lysobacteraceae</taxon>
        <taxon>Thermomonas</taxon>
    </lineage>
</organism>
<keyword evidence="1" id="KW-0812">Transmembrane</keyword>
<dbReference type="PANTHER" id="PTHR12558">
    <property type="entry name" value="CELL DIVISION CYCLE 16,23,27"/>
    <property type="match status" value="1"/>
</dbReference>
<evidence type="ECO:0000256" key="1">
    <source>
        <dbReference type="SAM" id="Phobius"/>
    </source>
</evidence>
<evidence type="ECO:0000313" key="3">
    <source>
        <dbReference type="Proteomes" id="UP001430290"/>
    </source>
</evidence>
<comment type="caution">
    <text evidence="2">The sequence shown here is derived from an EMBL/GenBank/DDBJ whole genome shotgun (WGS) entry which is preliminary data.</text>
</comment>
<reference evidence="2" key="1">
    <citation type="submission" date="2021-09" db="EMBL/GenBank/DDBJ databases">
        <authorList>
            <person name="Wu T."/>
            <person name="Guo S.Z."/>
        </authorList>
    </citation>
    <scope>NUCLEOTIDE SEQUENCE</scope>
    <source>
        <strain evidence="2">RSS-23</strain>
    </source>
</reference>
<dbReference type="Pfam" id="PF13181">
    <property type="entry name" value="TPR_8"/>
    <property type="match status" value="2"/>
</dbReference>
<dbReference type="RefSeq" id="WP_223626444.1">
    <property type="nucleotide sequence ID" value="NZ_JAIQDJ010000001.1"/>
</dbReference>
<accession>A0ABS7TBI6</accession>
<name>A0ABS7TBI6_9GAMM</name>
<dbReference type="Proteomes" id="UP001430290">
    <property type="component" value="Unassembled WGS sequence"/>
</dbReference>
<keyword evidence="1" id="KW-1133">Transmembrane helix</keyword>
<gene>
    <name evidence="2" type="ORF">K7B09_02575</name>
</gene>
<evidence type="ECO:0000313" key="2">
    <source>
        <dbReference type="EMBL" id="MBZ4185208.1"/>
    </source>
</evidence>
<proteinExistence type="predicted"/>
<protein>
    <recommendedName>
        <fullName evidence="4">Tetratricopeptide repeat protein</fullName>
    </recommendedName>
</protein>
<dbReference type="SUPFAM" id="SSF48452">
    <property type="entry name" value="TPR-like"/>
    <property type="match status" value="1"/>
</dbReference>
<dbReference type="EMBL" id="JAIQDJ010000001">
    <property type="protein sequence ID" value="MBZ4185208.1"/>
    <property type="molecule type" value="Genomic_DNA"/>
</dbReference>
<dbReference type="InterPro" id="IPR011990">
    <property type="entry name" value="TPR-like_helical_dom_sf"/>
</dbReference>
<dbReference type="Gene3D" id="3.40.50.10070">
    <property type="entry name" value="TolB, N-terminal domain"/>
    <property type="match status" value="1"/>
</dbReference>
<dbReference type="SMART" id="SM00028">
    <property type="entry name" value="TPR"/>
    <property type="match status" value="4"/>
</dbReference>